<organism evidence="2 3">
    <name type="scientific">Cellulomonas denverensis</name>
    <dbReference type="NCBI Taxonomy" id="264297"/>
    <lineage>
        <taxon>Bacteria</taxon>
        <taxon>Bacillati</taxon>
        <taxon>Actinomycetota</taxon>
        <taxon>Actinomycetes</taxon>
        <taxon>Micrococcales</taxon>
        <taxon>Cellulomonadaceae</taxon>
        <taxon>Cellulomonas</taxon>
    </lineage>
</organism>
<sequence length="130" mass="13914">MSQPAPRPVRRKKPAKPQFTSTILLLEGVLVLFAALTAYGLAVLPAAVIWTVAGVMFLVFVLLSRMVTLPGGYIAGSIAQVLVLACGFVIPMMFLLGVVFIALWVAAYRLGSRIDAERAAYDAAHPEELG</sequence>
<name>A0A7X6KVA1_9CELL</name>
<proteinExistence type="predicted"/>
<dbReference type="InterPro" id="IPR025327">
    <property type="entry name" value="DUF4233"/>
</dbReference>
<evidence type="ECO:0000313" key="2">
    <source>
        <dbReference type="EMBL" id="NKY22788.1"/>
    </source>
</evidence>
<dbReference type="Pfam" id="PF14017">
    <property type="entry name" value="DUF4233"/>
    <property type="match status" value="1"/>
</dbReference>
<dbReference type="EMBL" id="JAAXOX010000003">
    <property type="protein sequence ID" value="NKY22788.1"/>
    <property type="molecule type" value="Genomic_DNA"/>
</dbReference>
<protein>
    <submittedName>
        <fullName evidence="2">DUF4233 domain-containing protein</fullName>
    </submittedName>
</protein>
<feature type="transmembrane region" description="Helical" evidence="1">
    <location>
        <begin position="21"/>
        <end position="42"/>
    </location>
</feature>
<keyword evidence="1" id="KW-0472">Membrane</keyword>
<reference evidence="2 3" key="1">
    <citation type="submission" date="2020-04" db="EMBL/GenBank/DDBJ databases">
        <title>MicrobeNet Type strains.</title>
        <authorList>
            <person name="Nicholson A.C."/>
        </authorList>
    </citation>
    <scope>NUCLEOTIDE SEQUENCE [LARGE SCALE GENOMIC DNA]</scope>
    <source>
        <strain evidence="2 3">ATCC BAA-788</strain>
    </source>
</reference>
<keyword evidence="1" id="KW-0812">Transmembrane</keyword>
<evidence type="ECO:0000256" key="1">
    <source>
        <dbReference type="SAM" id="Phobius"/>
    </source>
</evidence>
<keyword evidence="3" id="KW-1185">Reference proteome</keyword>
<gene>
    <name evidence="2" type="ORF">HGA03_08945</name>
</gene>
<dbReference type="Proteomes" id="UP000581206">
    <property type="component" value="Unassembled WGS sequence"/>
</dbReference>
<evidence type="ECO:0000313" key="3">
    <source>
        <dbReference type="Proteomes" id="UP000581206"/>
    </source>
</evidence>
<dbReference type="AlphaFoldDB" id="A0A7X6KVA1"/>
<dbReference type="RefSeq" id="WP_168629887.1">
    <property type="nucleotide sequence ID" value="NZ_BONL01000016.1"/>
</dbReference>
<accession>A0A7X6KVA1</accession>
<feature type="transmembrane region" description="Helical" evidence="1">
    <location>
        <begin position="48"/>
        <end position="69"/>
    </location>
</feature>
<comment type="caution">
    <text evidence="2">The sequence shown here is derived from an EMBL/GenBank/DDBJ whole genome shotgun (WGS) entry which is preliminary data.</text>
</comment>
<keyword evidence="1" id="KW-1133">Transmembrane helix</keyword>
<feature type="transmembrane region" description="Helical" evidence="1">
    <location>
        <begin position="81"/>
        <end position="107"/>
    </location>
</feature>